<feature type="transmembrane region" description="Helical" evidence="1">
    <location>
        <begin position="64"/>
        <end position="92"/>
    </location>
</feature>
<keyword evidence="1" id="KW-0472">Membrane</keyword>
<dbReference type="KEGG" id="eus:EUTSA_v10028906mg"/>
<keyword evidence="1" id="KW-1133">Transmembrane helix</keyword>
<organism evidence="2 3">
    <name type="scientific">Eutrema salsugineum</name>
    <name type="common">Saltwater cress</name>
    <name type="synonym">Sisymbrium salsugineum</name>
    <dbReference type="NCBI Taxonomy" id="72664"/>
    <lineage>
        <taxon>Eukaryota</taxon>
        <taxon>Viridiplantae</taxon>
        <taxon>Streptophyta</taxon>
        <taxon>Embryophyta</taxon>
        <taxon>Tracheophyta</taxon>
        <taxon>Spermatophyta</taxon>
        <taxon>Magnoliopsida</taxon>
        <taxon>eudicotyledons</taxon>
        <taxon>Gunneridae</taxon>
        <taxon>Pentapetalae</taxon>
        <taxon>rosids</taxon>
        <taxon>malvids</taxon>
        <taxon>Brassicales</taxon>
        <taxon>Brassicaceae</taxon>
        <taxon>Eutremeae</taxon>
        <taxon>Eutrema</taxon>
    </lineage>
</organism>
<reference evidence="2 3" key="1">
    <citation type="journal article" date="2013" name="Front. Plant Sci.">
        <title>The Reference Genome of the Halophytic Plant Eutrema salsugineum.</title>
        <authorList>
            <person name="Yang R."/>
            <person name="Jarvis D.E."/>
            <person name="Chen H."/>
            <person name="Beilstein M.A."/>
            <person name="Grimwood J."/>
            <person name="Jenkins J."/>
            <person name="Shu S."/>
            <person name="Prochnik S."/>
            <person name="Xin M."/>
            <person name="Ma C."/>
            <person name="Schmutz J."/>
            <person name="Wing R.A."/>
            <person name="Mitchell-Olds T."/>
            <person name="Schumaker K.S."/>
            <person name="Wang X."/>
        </authorList>
    </citation>
    <scope>NUCLEOTIDE SEQUENCE [LARGE SCALE GENOMIC DNA]</scope>
</reference>
<proteinExistence type="predicted"/>
<name>V4L5R2_EUTSA</name>
<dbReference type="AlphaFoldDB" id="V4L5R2"/>
<keyword evidence="3" id="KW-1185">Reference proteome</keyword>
<evidence type="ECO:0000256" key="1">
    <source>
        <dbReference type="SAM" id="Phobius"/>
    </source>
</evidence>
<dbReference type="Gramene" id="ESQ37642">
    <property type="protein sequence ID" value="ESQ37642"/>
    <property type="gene ID" value="EUTSA_v10028906mg"/>
</dbReference>
<sequence length="253" mass="28061">MSEGGHDLSSLSLWQGASCVIDGVMYTLELYYGATIVVYDRKKATWKFVKGLDGLSDRIYHKPVMAILVGNMVILSGPILMVRALLLVPILMNFTSSFKLDFFGDFISFFEILQHTFGSRSYNSVSNPPLLVVHFLDVKLISSLGMAAPQLFKAATKSGNRFLLSSFTNKMALPCSPILEALPITCMYSLMVLGMSNTITCLTTNRPTLGLESNDDICSLQCKQIVLIQEVPENYIIPALLTLFYTPTIYNIQ</sequence>
<protein>
    <submittedName>
        <fullName evidence="2">Uncharacterized protein</fullName>
    </submittedName>
</protein>
<dbReference type="Proteomes" id="UP000030689">
    <property type="component" value="Unassembled WGS sequence"/>
</dbReference>
<evidence type="ECO:0000313" key="3">
    <source>
        <dbReference type="Proteomes" id="UP000030689"/>
    </source>
</evidence>
<keyword evidence="1" id="KW-0812">Transmembrane</keyword>
<gene>
    <name evidence="2" type="ORF">EUTSA_v10028906mg</name>
</gene>
<dbReference type="EMBL" id="KI517537">
    <property type="protein sequence ID" value="ESQ37642.1"/>
    <property type="molecule type" value="Genomic_DNA"/>
</dbReference>
<evidence type="ECO:0000313" key="2">
    <source>
        <dbReference type="EMBL" id="ESQ37642.1"/>
    </source>
</evidence>
<accession>V4L5R2</accession>